<evidence type="ECO:0000313" key="1">
    <source>
        <dbReference type="EMBL" id="QDL57006.1"/>
    </source>
</evidence>
<sequence length="73" mass="8236">MNDVNKNKVYKHNEYFIVHSFNNIETCPSVDNLDVCLNVKPHAQPALNLPPTETIIETDTSNLSPPTQCNIQI</sequence>
<gene>
    <name evidence="1" type="ORF">DijuNPV-ORF-4</name>
</gene>
<dbReference type="Proteomes" id="UP000831804">
    <property type="component" value="Segment"/>
</dbReference>
<accession>A0AAE6H3D2</accession>
<reference evidence="1" key="1">
    <citation type="journal article" date="2019" name="Viruses">
        <title>A Nymphalid-Infecting Group I Alphabaculovirus Isolated from the Major Passion Fruit Caterpillar Pest Dione juno juno (Lepidoptera: Nymphalidae).</title>
        <authorList>
            <person name="Ribeiro B.M."/>
            <person name="Dos Santos E.R."/>
            <person name="Trentin L.B."/>
            <person name="da Silva L.A."/>
            <person name="de Melo F.L."/>
            <person name="Kitajima E.W."/>
            <person name="Ardisson-Araujo D.M.P."/>
        </authorList>
    </citation>
    <scope>NUCLEOTIDE SEQUENCE</scope>
    <source>
        <strain evidence="1">Araguari-MG</strain>
    </source>
</reference>
<organism evidence="1 2">
    <name type="scientific">Dione juno nucleopolyhedrovirus</name>
    <dbReference type="NCBI Taxonomy" id="2594175"/>
    <lineage>
        <taxon>Viruses</taxon>
        <taxon>Viruses incertae sedis</taxon>
        <taxon>Naldaviricetes</taxon>
        <taxon>Lefavirales</taxon>
        <taxon>Baculoviridae</taxon>
        <taxon>Alphabaculovirus</taxon>
        <taxon>Alphabaculovirus dijunonis</taxon>
    </lineage>
</organism>
<proteinExistence type="predicted"/>
<dbReference type="EMBL" id="MK558262">
    <property type="protein sequence ID" value="QDL57006.1"/>
    <property type="molecule type" value="Genomic_DNA"/>
</dbReference>
<name>A0AAE6H3D2_9ABAC</name>
<protein>
    <submittedName>
        <fullName evidence="1">Uncharacterized protein</fullName>
    </submittedName>
</protein>
<evidence type="ECO:0000313" key="2">
    <source>
        <dbReference type="Proteomes" id="UP000831804"/>
    </source>
</evidence>
<keyword evidence="2" id="KW-1185">Reference proteome</keyword>